<comment type="caution">
    <text evidence="9">The sequence shown here is derived from an EMBL/GenBank/DDBJ whole genome shotgun (WGS) entry which is preliminary data.</text>
</comment>
<accession>A0A098VU12</accession>
<dbReference type="AlphaFoldDB" id="A0A098VU12"/>
<reference evidence="9 10" key="1">
    <citation type="submission" date="2014-04" db="EMBL/GenBank/DDBJ databases">
        <title>A new species of microsporidia sheds light on the evolution of extreme parasitism.</title>
        <authorList>
            <person name="Haag K.L."/>
            <person name="James T.Y."/>
            <person name="Larsson R."/>
            <person name="Schaer T.M."/>
            <person name="Refardt D."/>
            <person name="Pombert J.-F."/>
            <person name="Ebert D."/>
        </authorList>
    </citation>
    <scope>NUCLEOTIDE SEQUENCE [LARGE SCALE GENOMIC DNA]</scope>
    <source>
        <strain evidence="9 10">UGP3</strain>
        <tissue evidence="9">Spores</tissue>
    </source>
</reference>
<keyword evidence="5" id="KW-0206">Cytoskeleton</keyword>
<keyword evidence="4" id="KW-0963">Cytoplasm</keyword>
<keyword evidence="10" id="KW-1185">Reference proteome</keyword>
<evidence type="ECO:0000256" key="2">
    <source>
        <dbReference type="ARBA" id="ARBA00004186"/>
    </source>
</evidence>
<dbReference type="GO" id="GO:0005819">
    <property type="term" value="C:spindle"/>
    <property type="evidence" value="ECO:0007669"/>
    <property type="project" value="UniProtKB-SubCell"/>
</dbReference>
<evidence type="ECO:0000256" key="6">
    <source>
        <dbReference type="ARBA" id="ARBA00023242"/>
    </source>
</evidence>
<dbReference type="RefSeq" id="XP_013239080.1">
    <property type="nucleotide sequence ID" value="XM_013383626.1"/>
</dbReference>
<dbReference type="GO" id="GO:0005634">
    <property type="term" value="C:nucleus"/>
    <property type="evidence" value="ECO:0007669"/>
    <property type="project" value="UniProtKB-SubCell"/>
</dbReference>
<keyword evidence="6" id="KW-0539">Nucleus</keyword>
<evidence type="ECO:0000256" key="3">
    <source>
        <dbReference type="ARBA" id="ARBA00010042"/>
    </source>
</evidence>
<sequence length="752" mass="81683">MAATKALPVKRRRGPPKTRSPTFAGDVQALKSPLPQREVKKISSIEALKDAFSDLCQSLLDEFKKATLSNIPPIESANASNFVPFVNRINVVSLPIDEKKTESNAVISLSSSENEMHNCLAKKKPKRAPIKKIAVQRKKPTPPPPPSFLPSQIEENIQTPDVALDIDVPDVQTADIDTEAFNIDPNFEHADKAQEKKDCRFDATSSIQNDSENSTMQHPKTSENFVSQKGQFSQRTRLGAGLKLPPPPPFPIAPAQKRHAFPASNASKGEKLRQAIAALSSDASDLMQSEQEMGDPDSGIKQCVGEDHINDNLKDGIDSENSNTKESSLGSPILKMERIDLKEGDDISKILESPVLIHSSDSIHMSPVKENLERASTTLCDDSSSAKVPVTSPTGVPIWKRSNPLQSTSPLRLSPAANRKRPSIKEFSNSSLKHRTHAQELDRQHACVKKASNPLAKSLDTFSRPLGSSSNFFPLDCLEPSKKPLNSSGAIFSKYPDATTVPIASLPNTTFLNQKENLANDVNSKSNGNLSKGPSSACANQRLPLELFSASRAKLDLLGANSPKEKSIRPNSTVSPMPKTASQTISKIKNKVAALLSSSTRVASADMNKAAAPHRSKQTPVKTPIGKTITPVSLKAISSSCVKHHHQPAMTPRSPALTPITRTRGTKPSECRPTWVITPNLRKSLASQSCINPESIFGNIKNLSLEQMFPVSSRRQQKPRGSSAVWEGSDELTEAERSAYNHSMGYGKNGHN</sequence>
<dbReference type="GeneID" id="25258462"/>
<dbReference type="Pfam" id="PF03941">
    <property type="entry name" value="INCENP_ARK-bind"/>
    <property type="match status" value="1"/>
</dbReference>
<evidence type="ECO:0000259" key="8">
    <source>
        <dbReference type="Pfam" id="PF03941"/>
    </source>
</evidence>
<comment type="similarity">
    <text evidence="3">Belongs to the INCENP family.</text>
</comment>
<evidence type="ECO:0000256" key="7">
    <source>
        <dbReference type="SAM" id="MobiDB-lite"/>
    </source>
</evidence>
<feature type="domain" description="Inner centromere protein ARK-binding" evidence="8">
    <location>
        <begin position="672"/>
        <end position="709"/>
    </location>
</feature>
<gene>
    <name evidence="9" type="ORF">DI09_14p10</name>
</gene>
<comment type="subcellular location">
    <subcellularLocation>
        <location evidence="2">Cytoplasm</location>
        <location evidence="2">Cytoskeleton</location>
        <location evidence="2">Spindle</location>
    </subcellularLocation>
    <subcellularLocation>
        <location evidence="1">Nucleus</location>
    </subcellularLocation>
</comment>
<dbReference type="VEuPathDB" id="MicrosporidiaDB:DI09_14p10"/>
<dbReference type="OrthoDB" id="6123at2759"/>
<evidence type="ECO:0000313" key="10">
    <source>
        <dbReference type="Proteomes" id="UP000029725"/>
    </source>
</evidence>
<dbReference type="InterPro" id="IPR005635">
    <property type="entry name" value="Inner_centromere_prot_ARK-bd"/>
</dbReference>
<evidence type="ECO:0000256" key="1">
    <source>
        <dbReference type="ARBA" id="ARBA00004123"/>
    </source>
</evidence>
<feature type="region of interest" description="Disordered" evidence="7">
    <location>
        <begin position="711"/>
        <end position="731"/>
    </location>
</feature>
<name>A0A098VU12_9MICR</name>
<evidence type="ECO:0000256" key="5">
    <source>
        <dbReference type="ARBA" id="ARBA00023212"/>
    </source>
</evidence>
<protein>
    <recommendedName>
        <fullName evidence="8">Inner centromere protein ARK-binding domain-containing protein</fullName>
    </recommendedName>
</protein>
<organism evidence="9 10">
    <name type="scientific">Mitosporidium daphniae</name>
    <dbReference type="NCBI Taxonomy" id="1485682"/>
    <lineage>
        <taxon>Eukaryota</taxon>
        <taxon>Fungi</taxon>
        <taxon>Fungi incertae sedis</taxon>
        <taxon>Microsporidia</taxon>
        <taxon>Mitosporidium</taxon>
    </lineage>
</organism>
<dbReference type="HOGENOM" id="CLU_370085_0_0_1"/>
<proteinExistence type="inferred from homology"/>
<evidence type="ECO:0000313" key="9">
    <source>
        <dbReference type="EMBL" id="KGG52618.1"/>
    </source>
</evidence>
<evidence type="ECO:0000256" key="4">
    <source>
        <dbReference type="ARBA" id="ARBA00022490"/>
    </source>
</evidence>
<feature type="region of interest" description="Disordered" evidence="7">
    <location>
        <begin position="380"/>
        <end position="446"/>
    </location>
</feature>
<feature type="compositionally biased region" description="Polar residues" evidence="7">
    <location>
        <begin position="380"/>
        <end position="394"/>
    </location>
</feature>
<dbReference type="Proteomes" id="UP000029725">
    <property type="component" value="Unassembled WGS sequence"/>
</dbReference>
<feature type="region of interest" description="Disordered" evidence="7">
    <location>
        <begin position="1"/>
        <end position="25"/>
    </location>
</feature>
<dbReference type="EMBL" id="JMKJ01000055">
    <property type="protein sequence ID" value="KGG52618.1"/>
    <property type="molecule type" value="Genomic_DNA"/>
</dbReference>
<feature type="region of interest" description="Disordered" evidence="7">
    <location>
        <begin position="208"/>
        <end position="230"/>
    </location>
</feature>
<feature type="region of interest" description="Disordered" evidence="7">
    <location>
        <begin position="645"/>
        <end position="673"/>
    </location>
</feature>